<evidence type="ECO:0000256" key="11">
    <source>
        <dbReference type="ARBA" id="ARBA00041785"/>
    </source>
</evidence>
<reference evidence="14 15" key="1">
    <citation type="submission" date="2020-08" db="EMBL/GenBank/DDBJ databases">
        <title>Plant Genome Project.</title>
        <authorList>
            <person name="Zhang R.-G."/>
        </authorList>
    </citation>
    <scope>NUCLEOTIDE SEQUENCE [LARGE SCALE GENOMIC DNA]</scope>
    <source>
        <tissue evidence="14">Rhizome</tissue>
    </source>
</reference>
<proteinExistence type="predicted"/>
<dbReference type="SUPFAM" id="SSF47862">
    <property type="entry name" value="Saposin"/>
    <property type="match status" value="2"/>
</dbReference>
<name>A0A8J5IH76_ZINOF</name>
<evidence type="ECO:0000256" key="3">
    <source>
        <dbReference type="ARBA" id="ARBA00022729"/>
    </source>
</evidence>
<dbReference type="GO" id="GO:0005576">
    <property type="term" value="C:extracellular region"/>
    <property type="evidence" value="ECO:0007669"/>
    <property type="project" value="UniProtKB-SubCell"/>
</dbReference>
<dbReference type="EMBL" id="JACMSC010000002">
    <property type="protein sequence ID" value="KAG6533974.1"/>
    <property type="molecule type" value="Genomic_DNA"/>
</dbReference>
<comment type="function">
    <text evidence="9">Pulmonary surfactant-associated proteins promote alveolar stability by lowering the surface tension at the air-liquid interface in the peripheral air spaces. SP-B increases the collapse pressure of palmitic acid to nearly 70 millinewtons per meter.</text>
</comment>
<dbReference type="FunFam" id="1.10.225.10:FF:000008">
    <property type="entry name" value="Pulmonary surfactant-associated protein B"/>
    <property type="match status" value="1"/>
</dbReference>
<comment type="subcellular location">
    <subcellularLocation>
        <location evidence="1">Secreted</location>
        <location evidence="1">Extracellular space</location>
    </subcellularLocation>
</comment>
<dbReference type="InterPro" id="IPR051428">
    <property type="entry name" value="Sphingo_Act-Surfact_Prot"/>
</dbReference>
<evidence type="ECO:0000256" key="1">
    <source>
        <dbReference type="ARBA" id="ARBA00004239"/>
    </source>
</evidence>
<keyword evidence="2" id="KW-0964">Secreted</keyword>
<dbReference type="PROSITE" id="PS50015">
    <property type="entry name" value="SAP_B"/>
    <property type="match status" value="2"/>
</dbReference>
<dbReference type="InterPro" id="IPR007856">
    <property type="entry name" value="SapB_1"/>
</dbReference>
<keyword evidence="15" id="KW-1185">Reference proteome</keyword>
<keyword evidence="5" id="KW-0645">Protease</keyword>
<accession>A0A8J5IH76</accession>
<keyword evidence="7" id="KW-1015">Disulfide bond</keyword>
<dbReference type="GO" id="GO:0004190">
    <property type="term" value="F:aspartic-type endopeptidase activity"/>
    <property type="evidence" value="ECO:0007669"/>
    <property type="project" value="UniProtKB-KW"/>
</dbReference>
<dbReference type="Pfam" id="PF05184">
    <property type="entry name" value="SapB_1"/>
    <property type="match status" value="2"/>
</dbReference>
<evidence type="ECO:0000256" key="7">
    <source>
        <dbReference type="ARBA" id="ARBA00023157"/>
    </source>
</evidence>
<evidence type="ECO:0000259" key="13">
    <source>
        <dbReference type="PROSITE" id="PS50015"/>
    </source>
</evidence>
<dbReference type="AlphaFoldDB" id="A0A8J5IH76"/>
<keyword evidence="5" id="KW-0064">Aspartyl protease</keyword>
<keyword evidence="6" id="KW-0865">Zymogen</keyword>
<dbReference type="InterPro" id="IPR008138">
    <property type="entry name" value="SapB_2"/>
</dbReference>
<dbReference type="GO" id="GO:0006629">
    <property type="term" value="P:lipid metabolic process"/>
    <property type="evidence" value="ECO:0007669"/>
    <property type="project" value="InterPro"/>
</dbReference>
<evidence type="ECO:0000256" key="8">
    <source>
        <dbReference type="ARBA" id="ARBA00023180"/>
    </source>
</evidence>
<evidence type="ECO:0000313" key="15">
    <source>
        <dbReference type="Proteomes" id="UP000734854"/>
    </source>
</evidence>
<evidence type="ECO:0000313" key="14">
    <source>
        <dbReference type="EMBL" id="KAG6533974.1"/>
    </source>
</evidence>
<dbReference type="InterPro" id="IPR011001">
    <property type="entry name" value="Saposin-like"/>
</dbReference>
<keyword evidence="8" id="KW-0325">Glycoprotein</keyword>
<evidence type="ECO:0000256" key="6">
    <source>
        <dbReference type="ARBA" id="ARBA00023145"/>
    </source>
</evidence>
<keyword evidence="5" id="KW-0378">Hydrolase</keyword>
<evidence type="ECO:0000256" key="10">
    <source>
        <dbReference type="ARBA" id="ARBA00041094"/>
    </source>
</evidence>
<dbReference type="Gene3D" id="1.10.225.10">
    <property type="entry name" value="Saposin-like"/>
    <property type="match status" value="2"/>
</dbReference>
<dbReference type="Pfam" id="PF03489">
    <property type="entry name" value="SapB_2"/>
    <property type="match status" value="2"/>
</dbReference>
<keyword evidence="4" id="KW-0677">Repeat</keyword>
<gene>
    <name evidence="14" type="ORF">ZIOFF_007853</name>
</gene>
<organism evidence="14 15">
    <name type="scientific">Zingiber officinale</name>
    <name type="common">Ginger</name>
    <name type="synonym">Amomum zingiber</name>
    <dbReference type="NCBI Taxonomy" id="94328"/>
    <lineage>
        <taxon>Eukaryota</taxon>
        <taxon>Viridiplantae</taxon>
        <taxon>Streptophyta</taxon>
        <taxon>Embryophyta</taxon>
        <taxon>Tracheophyta</taxon>
        <taxon>Spermatophyta</taxon>
        <taxon>Magnoliopsida</taxon>
        <taxon>Liliopsida</taxon>
        <taxon>Zingiberales</taxon>
        <taxon>Zingiberaceae</taxon>
        <taxon>Zingiber</taxon>
    </lineage>
</organism>
<dbReference type="Proteomes" id="UP000734854">
    <property type="component" value="Unassembled WGS sequence"/>
</dbReference>
<evidence type="ECO:0000256" key="2">
    <source>
        <dbReference type="ARBA" id="ARBA00022525"/>
    </source>
</evidence>
<feature type="signal peptide" evidence="12">
    <location>
        <begin position="1"/>
        <end position="21"/>
    </location>
</feature>
<keyword evidence="3 12" id="KW-0732">Signal</keyword>
<dbReference type="PANTHER" id="PTHR11480:SF3">
    <property type="entry name" value="BCDNA.GH08312"/>
    <property type="match status" value="1"/>
</dbReference>
<feature type="domain" description="Saposin B-type" evidence="13">
    <location>
        <begin position="65"/>
        <end position="144"/>
    </location>
</feature>
<evidence type="ECO:0000256" key="9">
    <source>
        <dbReference type="ARBA" id="ARBA00037221"/>
    </source>
</evidence>
<evidence type="ECO:0000256" key="12">
    <source>
        <dbReference type="SAM" id="SignalP"/>
    </source>
</evidence>
<sequence length="241" mass="26850">MDSRLSFLILMLVISFVSANARSLASLDMFEVSAPVIEFIISSASSSSVVEVDNEIQSESHIIRNERFCTLCEEFASQAMHYIGENETQTQIISTLHKACSKLHSLKQQCVILVDYYAPMFFLEVSTISPEQFCDKVNLCDETTQVSLSKSDDACTLCQNVIGEVLSKLQDPDTELEVIEILLKGCNKMENFAQKCKKLVFQYGPLILANAEKFLEKTDICTSIHACKKSQQDAVSFLASA</sequence>
<evidence type="ECO:0000256" key="4">
    <source>
        <dbReference type="ARBA" id="ARBA00022737"/>
    </source>
</evidence>
<protein>
    <recommendedName>
        <fullName evidence="10">Pulmonary surfactant-associated protein B</fullName>
    </recommendedName>
    <alternativeName>
        <fullName evidence="11">Pulmonary surfactant-associated proteolipid SPL(Phe)</fullName>
    </alternativeName>
</protein>
<dbReference type="PANTHER" id="PTHR11480">
    <property type="entry name" value="SAPOSIN-RELATED"/>
    <property type="match status" value="1"/>
</dbReference>
<feature type="chain" id="PRO_5035197695" description="Pulmonary surfactant-associated protein B" evidence="12">
    <location>
        <begin position="22"/>
        <end position="241"/>
    </location>
</feature>
<comment type="caution">
    <text evidence="14">The sequence shown here is derived from an EMBL/GenBank/DDBJ whole genome shotgun (WGS) entry which is preliminary data.</text>
</comment>
<evidence type="ECO:0000256" key="5">
    <source>
        <dbReference type="ARBA" id="ARBA00022750"/>
    </source>
</evidence>
<dbReference type="SMART" id="SM00741">
    <property type="entry name" value="SapB"/>
    <property type="match status" value="2"/>
</dbReference>
<feature type="domain" description="Saposin B-type" evidence="13">
    <location>
        <begin position="151"/>
        <end position="231"/>
    </location>
</feature>
<dbReference type="InterPro" id="IPR008139">
    <property type="entry name" value="SaposinB_dom"/>
</dbReference>